<dbReference type="AlphaFoldDB" id="A0A4Z0C1V3"/>
<keyword evidence="2 4" id="KW-1133">Transmembrane helix</keyword>
<feature type="transmembrane region" description="Helical" evidence="4">
    <location>
        <begin position="272"/>
        <end position="290"/>
    </location>
</feature>
<feature type="transmembrane region" description="Helical" evidence="4">
    <location>
        <begin position="97"/>
        <end position="119"/>
    </location>
</feature>
<feature type="transmembrane region" description="Helical" evidence="4">
    <location>
        <begin position="296"/>
        <end position="320"/>
    </location>
</feature>
<dbReference type="PROSITE" id="PS50850">
    <property type="entry name" value="MFS"/>
    <property type="match status" value="1"/>
</dbReference>
<dbReference type="Proteomes" id="UP000298180">
    <property type="component" value="Unassembled WGS sequence"/>
</dbReference>
<keyword evidence="1 4" id="KW-0812">Transmembrane</keyword>
<evidence type="ECO:0000313" key="6">
    <source>
        <dbReference type="EMBL" id="TFZ05506.1"/>
    </source>
</evidence>
<feature type="transmembrane region" description="Helical" evidence="4">
    <location>
        <begin position="246"/>
        <end position="265"/>
    </location>
</feature>
<keyword evidence="7" id="KW-1185">Reference proteome</keyword>
<feature type="domain" description="Major facilitator superfamily (MFS) profile" evidence="5">
    <location>
        <begin position="8"/>
        <end position="386"/>
    </location>
</feature>
<feature type="transmembrane region" description="Helical" evidence="4">
    <location>
        <begin position="74"/>
        <end position="91"/>
    </location>
</feature>
<name>A0A4Z0C1V3_9BURK</name>
<evidence type="ECO:0000256" key="1">
    <source>
        <dbReference type="ARBA" id="ARBA00022692"/>
    </source>
</evidence>
<organism evidence="6 7">
    <name type="scientific">Ramlibacter henchirensis</name>
    <dbReference type="NCBI Taxonomy" id="204072"/>
    <lineage>
        <taxon>Bacteria</taxon>
        <taxon>Pseudomonadati</taxon>
        <taxon>Pseudomonadota</taxon>
        <taxon>Betaproteobacteria</taxon>
        <taxon>Burkholderiales</taxon>
        <taxon>Comamonadaceae</taxon>
        <taxon>Ramlibacter</taxon>
    </lineage>
</organism>
<dbReference type="InterPro" id="IPR020846">
    <property type="entry name" value="MFS_dom"/>
</dbReference>
<feature type="transmembrane region" description="Helical" evidence="4">
    <location>
        <begin position="332"/>
        <end position="356"/>
    </location>
</feature>
<dbReference type="EMBL" id="SMLM01000001">
    <property type="protein sequence ID" value="TFZ05506.1"/>
    <property type="molecule type" value="Genomic_DNA"/>
</dbReference>
<feature type="transmembrane region" description="Helical" evidence="4">
    <location>
        <begin position="362"/>
        <end position="380"/>
    </location>
</feature>
<dbReference type="Pfam" id="PF07690">
    <property type="entry name" value="MFS_1"/>
    <property type="match status" value="1"/>
</dbReference>
<dbReference type="InterPro" id="IPR011701">
    <property type="entry name" value="MFS"/>
</dbReference>
<feature type="transmembrane region" description="Helical" evidence="4">
    <location>
        <begin position="131"/>
        <end position="149"/>
    </location>
</feature>
<dbReference type="RefSeq" id="WP_135261588.1">
    <property type="nucleotide sequence ID" value="NZ_SMLM01000001.1"/>
</dbReference>
<dbReference type="PANTHER" id="PTHR11360">
    <property type="entry name" value="MONOCARBOXYLATE TRANSPORTER"/>
    <property type="match status" value="1"/>
</dbReference>
<dbReference type="PANTHER" id="PTHR11360:SF284">
    <property type="entry name" value="EG:103B4.3 PROTEIN-RELATED"/>
    <property type="match status" value="1"/>
</dbReference>
<dbReference type="SUPFAM" id="SSF103473">
    <property type="entry name" value="MFS general substrate transporter"/>
    <property type="match status" value="1"/>
</dbReference>
<sequence length="396" mass="39742">MSAAAWRVALVAAALTALAQGGRQVFGLFLSPLNTASGLGLAWISLAMAVGQLGLGLSQAMIGAWADRSGPMRVILLGSLVLAASTAMPTASLAGPVLFASLVTSVIAGSAVGSNGLLLGPVSRAATPAHAGLAIGIVGAGASLGQLLLGPLLQWLIDGAGWRTALLALAALSLLGLPLATGLRERGDRAVPAQARGSISDALRDRDFWKAALSFAVCGLHVAFLGAHMPGAIERCGFPAALAGPWMALAGAGNIAGSVGVGLLMRRADPGHLLAGIYAIRALGIVGFVLSPSSVAGLMLFGLVMGASHMATLPPTTALISRRFGTDRLGALFGGVMLVHQAGAFMGVWLGGWLAGRSGGDGLFWMIDIGFAFAAAALVWPRGRLTADAAARSANP</sequence>
<evidence type="ECO:0000313" key="7">
    <source>
        <dbReference type="Proteomes" id="UP000298180"/>
    </source>
</evidence>
<proteinExistence type="predicted"/>
<dbReference type="Gene3D" id="1.20.1250.20">
    <property type="entry name" value="MFS general substrate transporter like domains"/>
    <property type="match status" value="1"/>
</dbReference>
<protein>
    <submittedName>
        <fullName evidence="6">MFS transporter</fullName>
    </submittedName>
</protein>
<dbReference type="GO" id="GO:0022857">
    <property type="term" value="F:transmembrane transporter activity"/>
    <property type="evidence" value="ECO:0007669"/>
    <property type="project" value="InterPro"/>
</dbReference>
<accession>A0A4Z0C1V3</accession>
<gene>
    <name evidence="6" type="ORF">EZ313_02205</name>
</gene>
<feature type="transmembrane region" description="Helical" evidence="4">
    <location>
        <begin position="43"/>
        <end position="62"/>
    </location>
</feature>
<keyword evidence="3 4" id="KW-0472">Membrane</keyword>
<dbReference type="InterPro" id="IPR050327">
    <property type="entry name" value="Proton-linked_MCT"/>
</dbReference>
<feature type="transmembrane region" description="Helical" evidence="4">
    <location>
        <begin position="161"/>
        <end position="180"/>
    </location>
</feature>
<evidence type="ECO:0000259" key="5">
    <source>
        <dbReference type="PROSITE" id="PS50850"/>
    </source>
</evidence>
<evidence type="ECO:0000256" key="4">
    <source>
        <dbReference type="SAM" id="Phobius"/>
    </source>
</evidence>
<reference evidence="6 7" key="1">
    <citation type="submission" date="2019-03" db="EMBL/GenBank/DDBJ databases">
        <title>Ramlibacter henchirensis DSM 14656, whole genome shotgun sequence.</title>
        <authorList>
            <person name="Zhang X."/>
            <person name="Feng G."/>
            <person name="Zhu H."/>
        </authorList>
    </citation>
    <scope>NUCLEOTIDE SEQUENCE [LARGE SCALE GENOMIC DNA]</scope>
    <source>
        <strain evidence="6 7">DSM 14656</strain>
    </source>
</reference>
<evidence type="ECO:0000256" key="3">
    <source>
        <dbReference type="ARBA" id="ARBA00023136"/>
    </source>
</evidence>
<comment type="caution">
    <text evidence="6">The sequence shown here is derived from an EMBL/GenBank/DDBJ whole genome shotgun (WGS) entry which is preliminary data.</text>
</comment>
<dbReference type="InterPro" id="IPR036259">
    <property type="entry name" value="MFS_trans_sf"/>
</dbReference>
<feature type="transmembrane region" description="Helical" evidence="4">
    <location>
        <begin position="208"/>
        <end position="226"/>
    </location>
</feature>
<evidence type="ECO:0000256" key="2">
    <source>
        <dbReference type="ARBA" id="ARBA00022989"/>
    </source>
</evidence>
<dbReference type="OrthoDB" id="146345at2"/>